<evidence type="ECO:0000313" key="1">
    <source>
        <dbReference type="EMBL" id="OWZ04581.1"/>
    </source>
</evidence>
<gene>
    <name evidence="1" type="ORF">PHMEG_00023492</name>
</gene>
<dbReference type="AlphaFoldDB" id="A0A225VG77"/>
<evidence type="ECO:0000313" key="2">
    <source>
        <dbReference type="Proteomes" id="UP000198211"/>
    </source>
</evidence>
<proteinExistence type="predicted"/>
<protein>
    <submittedName>
        <fullName evidence="1">Uncharacterized protein</fullName>
    </submittedName>
</protein>
<dbReference type="Proteomes" id="UP000198211">
    <property type="component" value="Unassembled WGS sequence"/>
</dbReference>
<accession>A0A225VG77</accession>
<keyword evidence="2" id="KW-1185">Reference proteome</keyword>
<reference evidence="2" key="1">
    <citation type="submission" date="2017-03" db="EMBL/GenBank/DDBJ databases">
        <title>Phytopthora megakarya and P. palmivora, two closely related causual agents of cacao black pod achieved similar genome size and gene model numbers by different mechanisms.</title>
        <authorList>
            <person name="Ali S."/>
            <person name="Shao J."/>
            <person name="Larry D.J."/>
            <person name="Kronmiller B."/>
            <person name="Shen D."/>
            <person name="Strem M.D."/>
            <person name="Melnick R.L."/>
            <person name="Guiltinan M.J."/>
            <person name="Tyler B.M."/>
            <person name="Meinhardt L.W."/>
            <person name="Bailey B.A."/>
        </authorList>
    </citation>
    <scope>NUCLEOTIDE SEQUENCE [LARGE SCALE GENOMIC DNA]</scope>
    <source>
        <strain evidence="2">zdho120</strain>
    </source>
</reference>
<comment type="caution">
    <text evidence="1">The sequence shown here is derived from an EMBL/GenBank/DDBJ whole genome shotgun (WGS) entry which is preliminary data.</text>
</comment>
<name>A0A225VG77_9STRA</name>
<feature type="non-terminal residue" evidence="1">
    <location>
        <position position="1"/>
    </location>
</feature>
<dbReference type="EMBL" id="NBNE01004888">
    <property type="protein sequence ID" value="OWZ04581.1"/>
    <property type="molecule type" value="Genomic_DNA"/>
</dbReference>
<organism evidence="1 2">
    <name type="scientific">Phytophthora megakarya</name>
    <dbReference type="NCBI Taxonomy" id="4795"/>
    <lineage>
        <taxon>Eukaryota</taxon>
        <taxon>Sar</taxon>
        <taxon>Stramenopiles</taxon>
        <taxon>Oomycota</taxon>
        <taxon>Peronosporomycetes</taxon>
        <taxon>Peronosporales</taxon>
        <taxon>Peronosporaceae</taxon>
        <taxon>Phytophthora</taxon>
    </lineage>
</organism>
<sequence length="70" mass="7986">LLATTIVLFARNDNPTLASTKTTTIYFYADFYNVEDGFVTNRMHVLLGSVDDYKPSDIRHLTKSLTNQKE</sequence>